<protein>
    <submittedName>
        <fullName evidence="2">Uncharacterized protein</fullName>
    </submittedName>
</protein>
<accession>A0A8S0Z5K4</accession>
<dbReference type="OrthoDB" id="7453674at2759"/>
<keyword evidence="1" id="KW-1133">Transmembrane helix</keyword>
<name>A0A8S0Z5K4_ARCPL</name>
<dbReference type="AlphaFoldDB" id="A0A8S0Z5K4"/>
<gene>
    <name evidence="2" type="ORF">APLA_LOCUS3410</name>
    <name evidence="3" type="ORF">APLA_LOCUS3490</name>
</gene>
<dbReference type="EMBL" id="CADEBD010000282">
    <property type="protein sequence ID" value="CAB3228279.1"/>
    <property type="molecule type" value="Genomic_DNA"/>
</dbReference>
<dbReference type="Proteomes" id="UP000494106">
    <property type="component" value="Unassembled WGS sequence"/>
</dbReference>
<evidence type="ECO:0000313" key="5">
    <source>
        <dbReference type="Proteomes" id="UP000494256"/>
    </source>
</evidence>
<comment type="caution">
    <text evidence="2">The sequence shown here is derived from an EMBL/GenBank/DDBJ whole genome shotgun (WGS) entry which is preliminary data.</text>
</comment>
<evidence type="ECO:0000313" key="3">
    <source>
        <dbReference type="EMBL" id="CAB3228279.1"/>
    </source>
</evidence>
<evidence type="ECO:0000313" key="2">
    <source>
        <dbReference type="EMBL" id="CAB3227852.1"/>
    </source>
</evidence>
<organism evidence="2 4">
    <name type="scientific">Arctia plantaginis</name>
    <name type="common">Wood tiger moth</name>
    <name type="synonym">Phalaena plantaginis</name>
    <dbReference type="NCBI Taxonomy" id="874455"/>
    <lineage>
        <taxon>Eukaryota</taxon>
        <taxon>Metazoa</taxon>
        <taxon>Ecdysozoa</taxon>
        <taxon>Arthropoda</taxon>
        <taxon>Hexapoda</taxon>
        <taxon>Insecta</taxon>
        <taxon>Pterygota</taxon>
        <taxon>Neoptera</taxon>
        <taxon>Endopterygota</taxon>
        <taxon>Lepidoptera</taxon>
        <taxon>Glossata</taxon>
        <taxon>Ditrysia</taxon>
        <taxon>Noctuoidea</taxon>
        <taxon>Erebidae</taxon>
        <taxon>Arctiinae</taxon>
        <taxon>Arctia</taxon>
    </lineage>
</organism>
<keyword evidence="1" id="KW-0812">Transmembrane</keyword>
<evidence type="ECO:0000256" key="1">
    <source>
        <dbReference type="SAM" id="Phobius"/>
    </source>
</evidence>
<sequence length="209" mass="24130">MRIELPVCNKCCMCLPLRYGLIVWGYFRLILASFVLVCISFIIERYVQLLRSENPVKHEVAISEYVVLCLAAILVIADIMLGIIFIVGCYKKNTKLIRKYYHHNLFLLTLLIPLCLYIFGIYLIDMIRSMPLLDLTLYVITDFVGLFAYITIQIYIILLIRSEIIKLKKGSEYRFENKVAEAEIPLNVVISNGGNKEEIGYDDDNMSII</sequence>
<dbReference type="EMBL" id="CADEBC010000301">
    <property type="protein sequence ID" value="CAB3227852.1"/>
    <property type="molecule type" value="Genomic_DNA"/>
</dbReference>
<feature type="transmembrane region" description="Helical" evidence="1">
    <location>
        <begin position="65"/>
        <end position="90"/>
    </location>
</feature>
<evidence type="ECO:0000313" key="4">
    <source>
        <dbReference type="Proteomes" id="UP000494106"/>
    </source>
</evidence>
<keyword evidence="1" id="KW-0472">Membrane</keyword>
<keyword evidence="4" id="KW-1185">Reference proteome</keyword>
<proteinExistence type="predicted"/>
<feature type="transmembrane region" description="Helical" evidence="1">
    <location>
        <begin position="102"/>
        <end position="124"/>
    </location>
</feature>
<reference evidence="4 5" key="1">
    <citation type="submission" date="2020-04" db="EMBL/GenBank/DDBJ databases">
        <authorList>
            <person name="Wallbank WR R."/>
            <person name="Pardo Diaz C."/>
            <person name="Kozak K."/>
            <person name="Martin S."/>
            <person name="Jiggins C."/>
            <person name="Moest M."/>
            <person name="Warren A I."/>
            <person name="Byers J.R.P. K."/>
            <person name="Montejo-Kovacevich G."/>
            <person name="Yen C E."/>
        </authorList>
    </citation>
    <scope>NUCLEOTIDE SEQUENCE [LARGE SCALE GENOMIC DNA]</scope>
</reference>
<feature type="transmembrane region" description="Helical" evidence="1">
    <location>
        <begin position="21"/>
        <end position="43"/>
    </location>
</feature>
<feature type="transmembrane region" description="Helical" evidence="1">
    <location>
        <begin position="136"/>
        <end position="160"/>
    </location>
</feature>
<dbReference type="Proteomes" id="UP000494256">
    <property type="component" value="Unassembled WGS sequence"/>
</dbReference>